<proteinExistence type="predicted"/>
<dbReference type="OrthoDB" id="360192at2"/>
<gene>
    <name evidence="2" type="ORF">SAMN05216508_11312</name>
</gene>
<organism evidence="2 3">
    <name type="scientific">Eubacterium pyruvativorans</name>
    <dbReference type="NCBI Taxonomy" id="155865"/>
    <lineage>
        <taxon>Bacteria</taxon>
        <taxon>Bacillati</taxon>
        <taxon>Bacillota</taxon>
        <taxon>Clostridia</taxon>
        <taxon>Eubacteriales</taxon>
        <taxon>Eubacteriaceae</taxon>
        <taxon>Eubacterium</taxon>
    </lineage>
</organism>
<dbReference type="STRING" id="155865.SAMN05216515_11412"/>
<feature type="transmembrane region" description="Helical" evidence="1">
    <location>
        <begin position="92"/>
        <end position="117"/>
    </location>
</feature>
<dbReference type="RefSeq" id="WP_090471279.1">
    <property type="nucleotide sequence ID" value="NZ_FOWF01000014.1"/>
</dbReference>
<feature type="transmembrane region" description="Helical" evidence="1">
    <location>
        <begin position="123"/>
        <end position="146"/>
    </location>
</feature>
<dbReference type="PANTHER" id="PTHR36007:SF2">
    <property type="entry name" value="TRANSPORT PROTEIN-RELATED"/>
    <property type="match status" value="1"/>
</dbReference>
<reference evidence="2 3" key="1">
    <citation type="submission" date="2016-10" db="EMBL/GenBank/DDBJ databases">
        <authorList>
            <person name="de Groot N.N."/>
        </authorList>
    </citation>
    <scope>NUCLEOTIDE SEQUENCE [LARGE SCALE GENOMIC DNA]</scope>
    <source>
        <strain evidence="2 3">KHGC13</strain>
    </source>
</reference>
<dbReference type="PANTHER" id="PTHR36007">
    <property type="entry name" value="TRANSPORT PROTEIN-RELATED"/>
    <property type="match status" value="1"/>
</dbReference>
<dbReference type="EMBL" id="FPBT01000013">
    <property type="protein sequence ID" value="SFU56636.1"/>
    <property type="molecule type" value="Genomic_DNA"/>
</dbReference>
<keyword evidence="3" id="KW-1185">Reference proteome</keyword>
<sequence length="150" mass="16091">MQGVIAAFFISMVPILELRAGIPAGVAAGLNPWQAMLVAVAGNILPVPFALLFLRKILRTLRRTSSRLNRIIARYEQKTLTKAEKVRKYEALGLLLFVAVPLPGTGAWTGAVIASILKIRLKTAVPMILLGLLIAGVIVTSITYGASMVL</sequence>
<dbReference type="InterPro" id="IPR009577">
    <property type="entry name" value="Sm_multidrug_ex"/>
</dbReference>
<dbReference type="Proteomes" id="UP000198817">
    <property type="component" value="Unassembled WGS sequence"/>
</dbReference>
<evidence type="ECO:0000313" key="2">
    <source>
        <dbReference type="EMBL" id="SFU56636.1"/>
    </source>
</evidence>
<feature type="transmembrane region" description="Helical" evidence="1">
    <location>
        <begin position="36"/>
        <end position="54"/>
    </location>
</feature>
<keyword evidence="1" id="KW-0472">Membrane</keyword>
<keyword evidence="1" id="KW-1133">Transmembrane helix</keyword>
<dbReference type="Pfam" id="PF06695">
    <property type="entry name" value="Sm_multidrug_ex"/>
    <property type="match status" value="1"/>
</dbReference>
<name>A0A1I7H831_9FIRM</name>
<evidence type="ECO:0000256" key="1">
    <source>
        <dbReference type="SAM" id="Phobius"/>
    </source>
</evidence>
<protein>
    <submittedName>
        <fullName evidence="2">Uncharacterized membrane protein</fullName>
    </submittedName>
</protein>
<keyword evidence="1" id="KW-0812">Transmembrane</keyword>
<evidence type="ECO:0000313" key="3">
    <source>
        <dbReference type="Proteomes" id="UP000198817"/>
    </source>
</evidence>
<accession>A0A1I7H831</accession>
<dbReference type="AlphaFoldDB" id="A0A1I7H831"/>